<evidence type="ECO:0000256" key="3">
    <source>
        <dbReference type="ARBA" id="ARBA00022705"/>
    </source>
</evidence>
<dbReference type="InterPro" id="IPR027417">
    <property type="entry name" value="P-loop_NTPase"/>
</dbReference>
<dbReference type="RefSeq" id="WP_189757946.1">
    <property type="nucleotide sequence ID" value="NZ_CAWPOC010000001.1"/>
</dbReference>
<organism evidence="14 15">
    <name type="scientific">Xenorhabdus griffiniae</name>
    <dbReference type="NCBI Taxonomy" id="351672"/>
    <lineage>
        <taxon>Bacteria</taxon>
        <taxon>Pseudomonadati</taxon>
        <taxon>Pseudomonadota</taxon>
        <taxon>Gammaproteobacteria</taxon>
        <taxon>Enterobacterales</taxon>
        <taxon>Morganellaceae</taxon>
        <taxon>Xenorhabdus</taxon>
    </lineage>
</organism>
<dbReference type="Gene3D" id="3.40.50.300">
    <property type="entry name" value="P-loop containing nucleotide triphosphate hydrolases"/>
    <property type="match status" value="1"/>
</dbReference>
<dbReference type="InterPro" id="IPR007693">
    <property type="entry name" value="DNA_helicase_DnaB-like_N"/>
</dbReference>
<dbReference type="EC" id="5.6.2.3" evidence="11 12"/>
<gene>
    <name evidence="14" type="primary">dnaB-PI</name>
    <name evidence="14" type="ORF">QL112_014990</name>
</gene>
<dbReference type="Pfam" id="PF00772">
    <property type="entry name" value="DnaB"/>
    <property type="match status" value="1"/>
</dbReference>
<dbReference type="SMART" id="SM00382">
    <property type="entry name" value="AAA"/>
    <property type="match status" value="1"/>
</dbReference>
<dbReference type="PANTHER" id="PTHR30153">
    <property type="entry name" value="REPLICATIVE DNA HELICASE DNAB"/>
    <property type="match status" value="1"/>
</dbReference>
<comment type="similarity">
    <text evidence="1 12">Belongs to the helicase family. DnaB subfamily.</text>
</comment>
<reference evidence="14 15" key="1">
    <citation type="journal article" date="2023" name="Access Microbiol">
        <title>The genome of a steinernematid-associated Pseudomonas piscis bacterium encodes the biosynthesis of insect toxins.</title>
        <authorList>
            <person name="Awori R.M."/>
            <person name="Hendre P."/>
            <person name="Amugune N.O."/>
        </authorList>
    </citation>
    <scope>NUCLEOTIDE SEQUENCE [LARGE SCALE GENOMIC DNA]</scope>
    <source>
        <strain evidence="14 15">97</strain>
    </source>
</reference>
<dbReference type="CDD" id="cd00984">
    <property type="entry name" value="DnaB_C"/>
    <property type="match status" value="1"/>
</dbReference>
<proteinExistence type="inferred from homology"/>
<dbReference type="NCBIfam" id="NF040583">
    <property type="entry name" value="dnaB_SPI-7_type"/>
    <property type="match status" value="1"/>
</dbReference>
<evidence type="ECO:0000256" key="8">
    <source>
        <dbReference type="ARBA" id="ARBA00023125"/>
    </source>
</evidence>
<sequence>MMDNLEILGIPKNIDPLAFYAEEAEQSVLGGLMLENDRWDEVAPLLQPQDFFSRAHRIIWQKMAELCHANLPIDLITLQDALEKSGQLEHVGGFAYLATISKYTPSAANIVHYAEIVSKRSRAKGLMDLGKTLVIQSADLRTDALQLCEQAEKQLFLLSEKGAVAEQHSLMDVVSNVIDYLENAIQSNGITGTPTGFADLDKKTCGFQPGDLILLGARPSMGKTALAMAISQGALNGTEGVVQFYSIEMPAEQLIQRLVSELASVPLEEIRSGNLDDRDWDKITEALKVISDWKDRLVIDDSSNMTPALLRARARRNARKFGKPKLIVIDYLQLMRSPDQENRTLEIGEISRSLKALAKELRCPVLALSQLNRQLEQRKDKHPVNGDLRDSGSLEQDADLILFLYRDEVYDPNSLDKGIAEIIISKQRQGPLGVIKVQFDGRYTRFSDFPQGYDFGMRG</sequence>
<evidence type="ECO:0000256" key="2">
    <source>
        <dbReference type="ARBA" id="ARBA00022515"/>
    </source>
</evidence>
<evidence type="ECO:0000256" key="11">
    <source>
        <dbReference type="NCBIfam" id="TIGR00665"/>
    </source>
</evidence>
<dbReference type="InterPro" id="IPR016136">
    <property type="entry name" value="DNA_helicase_N/primase_C"/>
</dbReference>
<dbReference type="GeneID" id="88856889"/>
<keyword evidence="7 12" id="KW-0067">ATP-binding</keyword>
<feature type="domain" description="SF4 helicase" evidence="13">
    <location>
        <begin position="186"/>
        <end position="453"/>
    </location>
</feature>
<dbReference type="NCBIfam" id="TIGR00665">
    <property type="entry name" value="DnaB"/>
    <property type="match status" value="1"/>
</dbReference>
<dbReference type="Pfam" id="PF03796">
    <property type="entry name" value="DnaB_C"/>
    <property type="match status" value="1"/>
</dbReference>
<evidence type="ECO:0000256" key="6">
    <source>
        <dbReference type="ARBA" id="ARBA00022806"/>
    </source>
</evidence>
<evidence type="ECO:0000313" key="15">
    <source>
        <dbReference type="Proteomes" id="UP001300348"/>
    </source>
</evidence>
<dbReference type="EMBL" id="CP133647">
    <property type="protein sequence ID" value="WNH01136.1"/>
    <property type="molecule type" value="Genomic_DNA"/>
</dbReference>
<dbReference type="Proteomes" id="UP001300348">
    <property type="component" value="Chromosome"/>
</dbReference>
<protein>
    <recommendedName>
        <fullName evidence="11 12">Replicative DNA helicase</fullName>
        <ecNumber evidence="11 12">5.6.2.3</ecNumber>
    </recommendedName>
</protein>
<evidence type="ECO:0000256" key="7">
    <source>
        <dbReference type="ARBA" id="ARBA00022840"/>
    </source>
</evidence>
<evidence type="ECO:0000256" key="10">
    <source>
        <dbReference type="ARBA" id="ARBA00048954"/>
    </source>
</evidence>
<name>A0ABY9XEY6_9GAMM</name>
<dbReference type="InterPro" id="IPR007694">
    <property type="entry name" value="DNA_helicase_DnaB-like_C"/>
</dbReference>
<dbReference type="GO" id="GO:0004386">
    <property type="term" value="F:helicase activity"/>
    <property type="evidence" value="ECO:0007669"/>
    <property type="project" value="UniProtKB-KW"/>
</dbReference>
<dbReference type="PANTHER" id="PTHR30153:SF2">
    <property type="entry name" value="REPLICATIVE DNA HELICASE"/>
    <property type="match status" value="1"/>
</dbReference>
<dbReference type="PROSITE" id="PS51199">
    <property type="entry name" value="SF4_HELICASE"/>
    <property type="match status" value="1"/>
</dbReference>
<dbReference type="SUPFAM" id="SSF48024">
    <property type="entry name" value="N-terminal domain of DnaB helicase"/>
    <property type="match status" value="1"/>
</dbReference>
<evidence type="ECO:0000256" key="12">
    <source>
        <dbReference type="RuleBase" id="RU362085"/>
    </source>
</evidence>
<evidence type="ECO:0000313" key="14">
    <source>
        <dbReference type="EMBL" id="WNH01136.1"/>
    </source>
</evidence>
<dbReference type="InterPro" id="IPR007692">
    <property type="entry name" value="DNA_helicase_DnaB"/>
</dbReference>
<comment type="catalytic activity">
    <reaction evidence="10 12">
        <text>ATP + H2O = ADP + phosphate + H(+)</text>
        <dbReference type="Rhea" id="RHEA:13065"/>
        <dbReference type="ChEBI" id="CHEBI:15377"/>
        <dbReference type="ChEBI" id="CHEBI:15378"/>
        <dbReference type="ChEBI" id="CHEBI:30616"/>
        <dbReference type="ChEBI" id="CHEBI:43474"/>
        <dbReference type="ChEBI" id="CHEBI:456216"/>
        <dbReference type="EC" id="5.6.2.3"/>
    </reaction>
</comment>
<dbReference type="SUPFAM" id="SSF52540">
    <property type="entry name" value="P-loop containing nucleoside triphosphate hydrolases"/>
    <property type="match status" value="1"/>
</dbReference>
<comment type="function">
    <text evidence="12">The main replicative DNA helicase, it participates in initiation and elongation during chromosome replication. Travels ahead of the DNA replisome, separating dsDNA into templates for DNA synthesis. A processive ATP-dependent 5'-3' DNA helicase it has DNA-dependent ATPase activity.</text>
</comment>
<dbReference type="InterPro" id="IPR003593">
    <property type="entry name" value="AAA+_ATPase"/>
</dbReference>
<evidence type="ECO:0000256" key="4">
    <source>
        <dbReference type="ARBA" id="ARBA00022741"/>
    </source>
</evidence>
<dbReference type="InterPro" id="IPR036185">
    <property type="entry name" value="DNA_heli_DnaB-like_N_sf"/>
</dbReference>
<keyword evidence="4 12" id="KW-0547">Nucleotide-binding</keyword>
<keyword evidence="2 12" id="KW-0639">Primosome</keyword>
<keyword evidence="6 12" id="KW-0347">Helicase</keyword>
<evidence type="ECO:0000259" key="13">
    <source>
        <dbReference type="PROSITE" id="PS51199"/>
    </source>
</evidence>
<keyword evidence="8 12" id="KW-0238">DNA-binding</keyword>
<keyword evidence="15" id="KW-1185">Reference proteome</keyword>
<accession>A0ABY9XEY6</accession>
<dbReference type="Gene3D" id="1.10.860.10">
    <property type="entry name" value="DNAb Helicase, Chain A"/>
    <property type="match status" value="1"/>
</dbReference>
<keyword evidence="5 12" id="KW-0378">Hydrolase</keyword>
<evidence type="ECO:0000256" key="9">
    <source>
        <dbReference type="ARBA" id="ARBA00023235"/>
    </source>
</evidence>
<evidence type="ECO:0000256" key="5">
    <source>
        <dbReference type="ARBA" id="ARBA00022801"/>
    </source>
</evidence>
<keyword evidence="3 12" id="KW-0235">DNA replication</keyword>
<evidence type="ECO:0000256" key="1">
    <source>
        <dbReference type="ARBA" id="ARBA00008428"/>
    </source>
</evidence>
<keyword evidence="9" id="KW-0413">Isomerase</keyword>